<feature type="transmembrane region" description="Helical" evidence="2">
    <location>
        <begin position="161"/>
        <end position="187"/>
    </location>
</feature>
<reference evidence="4 5" key="1">
    <citation type="submission" date="2022-06" db="EMBL/GenBank/DDBJ databases">
        <title>Isolation of gut microbiota from human fecal samples.</title>
        <authorList>
            <person name="Pamer E.G."/>
            <person name="Barat B."/>
            <person name="Waligurski E."/>
            <person name="Medina S."/>
            <person name="Paddock L."/>
            <person name="Mostad J."/>
        </authorList>
    </citation>
    <scope>NUCLEOTIDE SEQUENCE [LARGE SCALE GENOMIC DNA]</scope>
    <source>
        <strain evidence="4 5">DFI.7.95</strain>
    </source>
</reference>
<dbReference type="Proteomes" id="UP001524478">
    <property type="component" value="Unassembled WGS sequence"/>
</dbReference>
<protein>
    <recommendedName>
        <fullName evidence="3">YobI-like P-loop NTPase domain-containing protein</fullName>
    </recommendedName>
</protein>
<evidence type="ECO:0000256" key="2">
    <source>
        <dbReference type="SAM" id="Phobius"/>
    </source>
</evidence>
<accession>A0ABT1SD65</accession>
<evidence type="ECO:0000313" key="4">
    <source>
        <dbReference type="EMBL" id="MCQ4924403.1"/>
    </source>
</evidence>
<evidence type="ECO:0000256" key="1">
    <source>
        <dbReference type="SAM" id="Coils"/>
    </source>
</evidence>
<keyword evidence="5" id="KW-1185">Reference proteome</keyword>
<feature type="coiled-coil region" evidence="1">
    <location>
        <begin position="400"/>
        <end position="498"/>
    </location>
</feature>
<organism evidence="4 5">
    <name type="scientific">Tissierella carlieri</name>
    <dbReference type="NCBI Taxonomy" id="689904"/>
    <lineage>
        <taxon>Bacteria</taxon>
        <taxon>Bacillati</taxon>
        <taxon>Bacillota</taxon>
        <taxon>Tissierellia</taxon>
        <taxon>Tissierellales</taxon>
        <taxon>Tissierellaceae</taxon>
        <taxon>Tissierella</taxon>
    </lineage>
</organism>
<comment type="caution">
    <text evidence="4">The sequence shown here is derived from an EMBL/GenBank/DDBJ whole genome shotgun (WGS) entry which is preliminary data.</text>
</comment>
<proteinExistence type="predicted"/>
<sequence>MGKNKHNFQKLTPINKANIDIYKDALDYVFNNSDIKNIGISGSYSSGKSSVIETYKTLRPNIKFIHISLAYFQSATKTEEEIIELNENVLEGKILNQLIHQIDPDEIPQTNFKVKRQLSPSKLWLTASLTSMFVVFLLYILNFDNFVEYIENLSPIWIKSFLKVITMPLSTLIAGIGCIVILFFMIFEVIKMQFNKNIFKGISVQGNTIEIFEQSEESYFDKYLNEVLYLFENSGADVIVFEDMDRYNTNQIFQRLREINTLINNRRVNNEGPLRFFYLLRDDIFISKERTKFFDFIMPVVPILDGSNSYDQFIEHFKQGGIFELFDEHFLQGISLYIDDMRILKNIYNEFLIYYKRISTTEQDPNKLLAIIIYKNIFPRDFSDLQLNRGFVYTLFNKKNEFISNEADHINRQIEELYQAIKESESEHLQSNEEVDLIYNPKIQELMGYYYRSEQIQQLEKEREARKENLKNREAERKEVFKSRISELKRSLAALTNKKLCEIINKRNSEDIFRVTFTNEVDVVFDFNGIKNSDYFALIKYLIRKGFIDETYPDYMTYFYENSLSRVDKIFLRSVTDEQAKEYTYKINNPEMVISRLHINDFNNEEVLNFDLVYYLLGNQIDVNKDKLIRVLEQLQDDKNYKFISSYLDIGKHISSFISNLNSIWPTIFDSIVSESSLEYEQKKLYVLESVYYTPNNVIEEMNSEDSLSEFISQSKDFLNIKNPNISRLIEAFNLLNIKFINIDYEVSEKELFNAVYTNNFYEINFEMICLILQNIYQYRENHKLKHKNYTLLLTRPNEPIIAYIKTNINNYIRMILKNCDNCISDSEETIKVVLNDKELELTLKNEYIELLHTSITSLKDIEDISLWAKLIESNVVKYSERNVLEYFFRCDNQFDNLLTEFINNNGSSFDFNYEDINDVFEEGAGARFFLSVVESKELGITPYASILNSLNRVFSSFDIDGISDDKVDILIEQGRITMKAEVLIFMREQYPHKVILFIKQNIKKYSEEVISHENFDFDEMMEIFIEDVADQYKIDILQYTKLPVSILETNYSDELKTYILQHNIDMADIPQILKDYSALGKGVRSAAENIVIKHLDYIIDNKYFVPFKLCKEIFSKPDMVHEDKVRLFTLVLDGLEVSECKECLTLLGLKEYLSVFDGKRPTVPVTDTNKAILEIFLRKYWIAGFDIDKKDSNLYRISSRRIFKKQTLSNELL</sequence>
<dbReference type="EMBL" id="JANGAC010000012">
    <property type="protein sequence ID" value="MCQ4924403.1"/>
    <property type="molecule type" value="Genomic_DNA"/>
</dbReference>
<dbReference type="InterPro" id="IPR048428">
    <property type="entry name" value="YobI-NTPase"/>
</dbReference>
<dbReference type="RefSeq" id="WP_256312152.1">
    <property type="nucleotide sequence ID" value="NZ_JANGAC010000012.1"/>
</dbReference>
<keyword evidence="2" id="KW-1133">Transmembrane helix</keyword>
<keyword evidence="2" id="KW-0812">Transmembrane</keyword>
<evidence type="ECO:0000259" key="3">
    <source>
        <dbReference type="Pfam" id="PF20693"/>
    </source>
</evidence>
<keyword evidence="2" id="KW-0472">Membrane</keyword>
<dbReference type="Pfam" id="PF20693">
    <property type="entry name" value="YobI-ATPase"/>
    <property type="match status" value="1"/>
</dbReference>
<feature type="transmembrane region" description="Helical" evidence="2">
    <location>
        <begin position="123"/>
        <end position="141"/>
    </location>
</feature>
<feature type="domain" description="YobI-like P-loop NTPase" evidence="3">
    <location>
        <begin position="22"/>
        <end position="393"/>
    </location>
</feature>
<gene>
    <name evidence="4" type="ORF">NE686_14975</name>
</gene>
<keyword evidence="1" id="KW-0175">Coiled coil</keyword>
<name>A0ABT1SD65_9FIRM</name>
<evidence type="ECO:0000313" key="5">
    <source>
        <dbReference type="Proteomes" id="UP001524478"/>
    </source>
</evidence>